<dbReference type="SUPFAM" id="SSF48403">
    <property type="entry name" value="Ankyrin repeat"/>
    <property type="match status" value="1"/>
</dbReference>
<reference evidence="6" key="3">
    <citation type="submission" date="2025-04" db="UniProtKB">
        <authorList>
            <consortium name="RefSeq"/>
        </authorList>
    </citation>
    <scope>IDENTIFICATION</scope>
    <source>
        <strain evidence="6">CBS 781.70</strain>
    </source>
</reference>
<reference evidence="4 6" key="1">
    <citation type="submission" date="2020-01" db="EMBL/GenBank/DDBJ databases">
        <authorList>
            <consortium name="DOE Joint Genome Institute"/>
            <person name="Haridas S."/>
            <person name="Albert R."/>
            <person name="Binder M."/>
            <person name="Bloem J."/>
            <person name="Labutti K."/>
            <person name="Salamov A."/>
            <person name="Andreopoulos B."/>
            <person name="Baker S.E."/>
            <person name="Barry K."/>
            <person name="Bills G."/>
            <person name="Bluhm B.H."/>
            <person name="Cannon C."/>
            <person name="Castanera R."/>
            <person name="Culley D.E."/>
            <person name="Daum C."/>
            <person name="Ezra D."/>
            <person name="Gonzalez J.B."/>
            <person name="Henrissat B."/>
            <person name="Kuo A."/>
            <person name="Liang C."/>
            <person name="Lipzen A."/>
            <person name="Lutzoni F."/>
            <person name="Magnuson J."/>
            <person name="Mondo S."/>
            <person name="Nolan M."/>
            <person name="Ohm R."/>
            <person name="Pangilinan J."/>
            <person name="Park H.-J."/>
            <person name="Ramirez L."/>
            <person name="Alfaro M."/>
            <person name="Sun H."/>
            <person name="Tritt A."/>
            <person name="Yoshinaga Y."/>
            <person name="Zwiers L.-H."/>
            <person name="Turgeon B.G."/>
            <person name="Goodwin S.B."/>
            <person name="Spatafora J.W."/>
            <person name="Crous P.W."/>
            <person name="Grigoriev I.V."/>
        </authorList>
    </citation>
    <scope>NUCLEOTIDE SEQUENCE</scope>
    <source>
        <strain evidence="4 6">CBS 781.70</strain>
    </source>
</reference>
<dbReference type="InterPro" id="IPR027417">
    <property type="entry name" value="P-loop_NTPase"/>
</dbReference>
<dbReference type="PROSITE" id="PS50297">
    <property type="entry name" value="ANK_REP_REGION"/>
    <property type="match status" value="3"/>
</dbReference>
<evidence type="ECO:0000313" key="4">
    <source>
        <dbReference type="EMBL" id="KAF1808265.1"/>
    </source>
</evidence>
<reference evidence="6" key="2">
    <citation type="submission" date="2020-04" db="EMBL/GenBank/DDBJ databases">
        <authorList>
            <consortium name="NCBI Genome Project"/>
        </authorList>
    </citation>
    <scope>NUCLEOTIDE SEQUENCE</scope>
    <source>
        <strain evidence="6">CBS 781.70</strain>
    </source>
</reference>
<dbReference type="GeneID" id="54417405"/>
<dbReference type="Pfam" id="PF12796">
    <property type="entry name" value="Ank_2"/>
    <property type="match status" value="3"/>
</dbReference>
<dbReference type="SUPFAM" id="SSF52540">
    <property type="entry name" value="P-loop containing nucleoside triphosphate hydrolases"/>
    <property type="match status" value="1"/>
</dbReference>
<dbReference type="PROSITE" id="PS50088">
    <property type="entry name" value="ANK_REPEAT"/>
    <property type="match status" value="3"/>
</dbReference>
<dbReference type="EMBL" id="ML975187">
    <property type="protein sequence ID" value="KAF1808265.1"/>
    <property type="molecule type" value="Genomic_DNA"/>
</dbReference>
<evidence type="ECO:0000313" key="6">
    <source>
        <dbReference type="RefSeq" id="XP_033529896.1"/>
    </source>
</evidence>
<gene>
    <name evidence="4 6" type="ORF">P152DRAFT_405814</name>
</gene>
<evidence type="ECO:0000259" key="3">
    <source>
        <dbReference type="Pfam" id="PF24883"/>
    </source>
</evidence>
<dbReference type="Gene3D" id="3.40.50.300">
    <property type="entry name" value="P-loop containing nucleotide triphosphate hydrolases"/>
    <property type="match status" value="1"/>
</dbReference>
<dbReference type="Gene3D" id="1.25.40.20">
    <property type="entry name" value="Ankyrin repeat-containing domain"/>
    <property type="match status" value="2"/>
</dbReference>
<feature type="repeat" description="ANK" evidence="2">
    <location>
        <begin position="549"/>
        <end position="573"/>
    </location>
</feature>
<dbReference type="InterPro" id="IPR056884">
    <property type="entry name" value="NPHP3-like_N"/>
</dbReference>
<organism evidence="4">
    <name type="scientific">Eremomyces bilateralis CBS 781.70</name>
    <dbReference type="NCBI Taxonomy" id="1392243"/>
    <lineage>
        <taxon>Eukaryota</taxon>
        <taxon>Fungi</taxon>
        <taxon>Dikarya</taxon>
        <taxon>Ascomycota</taxon>
        <taxon>Pezizomycotina</taxon>
        <taxon>Dothideomycetes</taxon>
        <taxon>Dothideomycetes incertae sedis</taxon>
        <taxon>Eremomycetales</taxon>
        <taxon>Eremomycetaceae</taxon>
        <taxon>Eremomyces</taxon>
    </lineage>
</organism>
<sequence>MNNDIKDINTQVHAVRHSQQHQRHQTIAGWISPSDFPAQQSDFIGRIEEGTGQWFLDSSEYATWLRTPKSTLFCPGIPGAGKTMLAAITIDRLSRTEASDDIGLAYIYCNYKSEASVDVSALLAALLQQLVQSRPTIDEPISSLYEKHTRRGTRPSLQEISTALQVTLKNFSSVYIVVDALDECPNKDGTRNHLLTKLKDTQQEADLRLMVTSRFIPDIEAKLESTPILEIRARGADVKRFVRGQICRLPNCIQRDHQLQSIVEDKVIEAVDGMFLLARLHVDSLLDKRTRAKVQATLKTLPRGPEALGEAYKDGVQRIGTQLPEDTANGNRELDRDNIPDIDDVISVCAGLVIVDKESNIVRLVHYTTQEYFEQIREIWNPTAQQEIASACLTYLSFHVFRDGSCSSDDDLDSRLKEYPLLDYAARYWGYHIRSVQEGVSEVAYRFLQNNGFLSSATQAVSIPKYRYPGFSQRFPKHTTGLHLSARFGLVQLLMIALLHSEYNIAARPDLSDSYGRTPLSYAAKGGHETVVRLLVERDDVATGSKDKDGRTPLSWAAERGYEAIVQLLVEQNDVAADSKDKDGRTPLSWAAEQGYEGIVRLLVDRDDVAADLKDRLGHEAIVQLMVERDDVATGSKDKDGRTPLSWAEERGYKAIVQLLVEQDNFATDLKDGFGRTPISSAVSQRHQARVRLHRNTEKINQTPPRKRIALAVSFFEFSPSVCCPSMRTATSLSTQKDTTEFD</sequence>
<dbReference type="InterPro" id="IPR036770">
    <property type="entry name" value="Ankyrin_rpt-contain_sf"/>
</dbReference>
<evidence type="ECO:0000256" key="2">
    <source>
        <dbReference type="PROSITE-ProRule" id="PRU00023"/>
    </source>
</evidence>
<keyword evidence="1" id="KW-0677">Repeat</keyword>
<dbReference type="PANTHER" id="PTHR10039:SF15">
    <property type="entry name" value="NACHT DOMAIN-CONTAINING PROTEIN"/>
    <property type="match status" value="1"/>
</dbReference>
<dbReference type="Proteomes" id="UP000504638">
    <property type="component" value="Unplaced"/>
</dbReference>
<proteinExistence type="predicted"/>
<dbReference type="SMART" id="SM00248">
    <property type="entry name" value="ANK"/>
    <property type="match status" value="5"/>
</dbReference>
<evidence type="ECO:0000313" key="5">
    <source>
        <dbReference type="Proteomes" id="UP000504638"/>
    </source>
</evidence>
<protein>
    <submittedName>
        <fullName evidence="4 6">Ankyrin</fullName>
    </submittedName>
</protein>
<name>A0A6G1FR04_9PEZI</name>
<feature type="domain" description="Nephrocystin 3-like N-terminal" evidence="3">
    <location>
        <begin position="50"/>
        <end position="214"/>
    </location>
</feature>
<dbReference type="PANTHER" id="PTHR10039">
    <property type="entry name" value="AMELOGENIN"/>
    <property type="match status" value="1"/>
</dbReference>
<evidence type="ECO:0000256" key="1">
    <source>
        <dbReference type="ARBA" id="ARBA00022737"/>
    </source>
</evidence>
<dbReference type="AlphaFoldDB" id="A0A6G1FR04"/>
<feature type="repeat" description="ANK" evidence="2">
    <location>
        <begin position="515"/>
        <end position="538"/>
    </location>
</feature>
<accession>A0A6G1FR04</accession>
<dbReference type="Pfam" id="PF24883">
    <property type="entry name" value="NPHP3_N"/>
    <property type="match status" value="1"/>
</dbReference>
<dbReference type="InterPro" id="IPR002110">
    <property type="entry name" value="Ankyrin_rpt"/>
</dbReference>
<dbReference type="RefSeq" id="XP_033529896.1">
    <property type="nucleotide sequence ID" value="XM_033676835.1"/>
</dbReference>
<keyword evidence="5" id="KW-1185">Reference proteome</keyword>
<dbReference type="OrthoDB" id="195446at2759"/>
<keyword evidence="2" id="KW-0040">ANK repeat</keyword>
<feature type="repeat" description="ANK" evidence="2">
    <location>
        <begin position="583"/>
        <end position="606"/>
    </location>
</feature>